<accession>A0A0U1P5G9</accession>
<organism evidence="2 3">
    <name type="scientific">Photobacterium leiognathi lrivu.4.1</name>
    <dbReference type="NCBI Taxonomy" id="1248232"/>
    <lineage>
        <taxon>Bacteria</taxon>
        <taxon>Pseudomonadati</taxon>
        <taxon>Pseudomonadota</taxon>
        <taxon>Gammaproteobacteria</taxon>
        <taxon>Vibrionales</taxon>
        <taxon>Vibrionaceae</taxon>
        <taxon>Photobacterium</taxon>
    </lineage>
</organism>
<proteinExistence type="predicted"/>
<dbReference type="HOGENOM" id="CLU_1584955_0_0_6"/>
<name>A0A0U1P5G9_PHOLE</name>
<evidence type="ECO:0000313" key="2">
    <source>
        <dbReference type="EMBL" id="GAD29798.1"/>
    </source>
</evidence>
<dbReference type="Pfam" id="PF14550">
    <property type="entry name" value="Peptidase_S78_2"/>
    <property type="match status" value="1"/>
</dbReference>
<sequence length="168" mass="18946">MSIEDKYSKTQHEMTGPVLVPEEVDHHGDVYSYDAVLDACREYNELCNNTNLQHILQLEDGSAKVVESYILPADMVVGDKVIKAGTWMMTMRVESDSLWSRIQAGEFTGFSIGSSAMVEDLTSEDKFKSLGFALKDGVYVGEFHKYKHQPSGHESVDLDKLKFPNKYK</sequence>
<dbReference type="AlphaFoldDB" id="A0A0U1P5G9"/>
<dbReference type="eggNOG" id="COG0338">
    <property type="taxonomic scope" value="Bacteria"/>
</dbReference>
<dbReference type="InterPro" id="IPR027924">
    <property type="entry name" value="XkdF"/>
</dbReference>
<reference evidence="3" key="1">
    <citation type="submission" date="2012-12" db="EMBL/GenBank/DDBJ databases">
        <title>Genome Sequence of Photobacterium leiognathi lrivu.4.1.</title>
        <authorList>
            <person name="Urbanczyk H."/>
            <person name="Ogura Y."/>
            <person name="Hayashi T."/>
            <person name="Dunlap P.V."/>
        </authorList>
    </citation>
    <scope>NUCLEOTIDE SEQUENCE [LARGE SCALE GENOMIC DNA]</scope>
    <source>
        <strain evidence="3">lrivu.4.1</strain>
    </source>
</reference>
<dbReference type="Proteomes" id="UP000030675">
    <property type="component" value="Unassembled WGS sequence"/>
</dbReference>
<dbReference type="RefSeq" id="WP_023932317.1">
    <property type="nucleotide sequence ID" value="NZ_DF196819.1"/>
</dbReference>
<gene>
    <name evidence="2" type="ORF">PLEI_1451</name>
</gene>
<dbReference type="EMBL" id="DF196819">
    <property type="protein sequence ID" value="GAD29798.1"/>
    <property type="molecule type" value="Genomic_DNA"/>
</dbReference>
<protein>
    <submittedName>
        <fullName evidence="2">Putative structural domain protein</fullName>
    </submittedName>
</protein>
<evidence type="ECO:0000259" key="1">
    <source>
        <dbReference type="Pfam" id="PF14550"/>
    </source>
</evidence>
<evidence type="ECO:0000313" key="3">
    <source>
        <dbReference type="Proteomes" id="UP000030675"/>
    </source>
</evidence>
<feature type="domain" description="Phage-like element PBSX protein XkdF" evidence="1">
    <location>
        <begin position="9"/>
        <end position="117"/>
    </location>
</feature>